<evidence type="ECO:0000256" key="8">
    <source>
        <dbReference type="ARBA" id="ARBA00022691"/>
    </source>
</evidence>
<feature type="domain" description="Radical SAM core" evidence="12">
    <location>
        <begin position="119"/>
        <end position="351"/>
    </location>
</feature>
<dbReference type="SUPFAM" id="SSF102114">
    <property type="entry name" value="Radical SAM enzymes"/>
    <property type="match status" value="1"/>
</dbReference>
<dbReference type="InterPro" id="IPR007197">
    <property type="entry name" value="rSAM"/>
</dbReference>
<proteinExistence type="predicted"/>
<evidence type="ECO:0000313" key="14">
    <source>
        <dbReference type="Proteomes" id="UP001244341"/>
    </source>
</evidence>
<dbReference type="InterPro" id="IPR027492">
    <property type="entry name" value="RNA_MTrfase_RlmN"/>
</dbReference>
<dbReference type="Pfam" id="PF04055">
    <property type="entry name" value="Radical_SAM"/>
    <property type="match status" value="1"/>
</dbReference>
<reference evidence="13 14" key="1">
    <citation type="submission" date="2023-05" db="EMBL/GenBank/DDBJ databases">
        <title>A 100% complete, gapless, phased diploid assembly of the Scenedesmus obliquus UTEX 3031 genome.</title>
        <authorList>
            <person name="Biondi T.C."/>
            <person name="Hanschen E.R."/>
            <person name="Kwon T."/>
            <person name="Eng W."/>
            <person name="Kruse C.P.S."/>
            <person name="Koehler S.I."/>
            <person name="Kunde Y."/>
            <person name="Gleasner C.D."/>
            <person name="You Mak K.T."/>
            <person name="Polle J."/>
            <person name="Hovde B.T."/>
            <person name="Starkenburg S.R."/>
        </authorList>
    </citation>
    <scope>NUCLEOTIDE SEQUENCE [LARGE SCALE GENOMIC DNA]</scope>
    <source>
        <strain evidence="13 14">DOE0152z</strain>
    </source>
</reference>
<keyword evidence="4" id="KW-0963">Cytoplasm</keyword>
<evidence type="ECO:0000256" key="11">
    <source>
        <dbReference type="ARBA" id="ARBA00023014"/>
    </source>
</evidence>
<keyword evidence="14" id="KW-1185">Reference proteome</keyword>
<dbReference type="PIRSF" id="PIRSF006004">
    <property type="entry name" value="CHP00048"/>
    <property type="match status" value="1"/>
</dbReference>
<sequence>MAPSRVLSPQSVWDLPAVLAAFRERGIKERHVYKLWSMLLKNPDVAWSDIPDLPKAAAVLLEQQFSRCTSTVLRCQQSTGGDTTKLLIQLQDGMQVEAVVMHYDTSDRYTGREEAAGWGNKRSTLCVSSQVGCQMGCTFCATGTMGLKGNLCCGEIVEQLVHATRVTPIRNIVFMGMGEPLSNYEAVKAAVGMMGEPRLFGIGCRHITVSTVGVIPRIKQMAADLPGVSLALSLHAPTQELRRTIVPSARAYPLAKLMDAVAEYQAASQQRVFVEYVVLAGVNDGPEQAHELGQLLQGRDMVINLIPWNPVYQPDGPFFAAPAEGSVEGFQRILRSSYGLHCTIRQEKGQDISGACGQLVIQHAQQAGGCSSEAAGSSSSTGGLKDIEELVAAAPAAAR</sequence>
<evidence type="ECO:0000256" key="4">
    <source>
        <dbReference type="ARBA" id="ARBA00022490"/>
    </source>
</evidence>
<keyword evidence="6" id="KW-0489">Methyltransferase</keyword>
<evidence type="ECO:0000256" key="5">
    <source>
        <dbReference type="ARBA" id="ARBA00022552"/>
    </source>
</evidence>
<evidence type="ECO:0000256" key="10">
    <source>
        <dbReference type="ARBA" id="ARBA00023004"/>
    </source>
</evidence>
<evidence type="ECO:0000256" key="1">
    <source>
        <dbReference type="ARBA" id="ARBA00001966"/>
    </source>
</evidence>
<keyword evidence="7" id="KW-0808">Transferase</keyword>
<keyword evidence="8" id="KW-0949">S-adenosyl-L-methionine</keyword>
<evidence type="ECO:0000256" key="2">
    <source>
        <dbReference type="ARBA" id="ARBA00004496"/>
    </source>
</evidence>
<dbReference type="SFLD" id="SFLDS00029">
    <property type="entry name" value="Radical_SAM"/>
    <property type="match status" value="1"/>
</dbReference>
<dbReference type="InterPro" id="IPR040072">
    <property type="entry name" value="Methyltransferase_A"/>
</dbReference>
<keyword evidence="5" id="KW-0698">rRNA processing</keyword>
<keyword evidence="3" id="KW-0004">4Fe-4S</keyword>
<dbReference type="NCBIfam" id="TIGR00048">
    <property type="entry name" value="rRNA_mod_RlmN"/>
    <property type="match status" value="1"/>
</dbReference>
<keyword evidence="11" id="KW-0411">Iron-sulfur</keyword>
<dbReference type="Proteomes" id="UP001244341">
    <property type="component" value="Chromosome 4b"/>
</dbReference>
<dbReference type="EMBL" id="CP126211">
    <property type="protein sequence ID" value="WIA13323.1"/>
    <property type="molecule type" value="Genomic_DNA"/>
</dbReference>
<organism evidence="13 14">
    <name type="scientific">Tetradesmus obliquus</name>
    <name type="common">Green alga</name>
    <name type="synonym">Acutodesmus obliquus</name>
    <dbReference type="NCBI Taxonomy" id="3088"/>
    <lineage>
        <taxon>Eukaryota</taxon>
        <taxon>Viridiplantae</taxon>
        <taxon>Chlorophyta</taxon>
        <taxon>core chlorophytes</taxon>
        <taxon>Chlorophyceae</taxon>
        <taxon>CS clade</taxon>
        <taxon>Sphaeropleales</taxon>
        <taxon>Scenedesmaceae</taxon>
        <taxon>Tetradesmus</taxon>
    </lineage>
</organism>
<dbReference type="PANTHER" id="PTHR30544">
    <property type="entry name" value="23S RRNA METHYLTRANSFERASE"/>
    <property type="match status" value="1"/>
</dbReference>
<comment type="cofactor">
    <cofactor evidence="1">
        <name>[4Fe-4S] cluster</name>
        <dbReference type="ChEBI" id="CHEBI:49883"/>
    </cofactor>
</comment>
<dbReference type="SFLD" id="SFLDG01062">
    <property type="entry name" value="methyltransferase_(Class_A)"/>
    <property type="match status" value="1"/>
</dbReference>
<keyword evidence="10" id="KW-0408">Iron</keyword>
<dbReference type="CDD" id="cd01335">
    <property type="entry name" value="Radical_SAM"/>
    <property type="match status" value="1"/>
</dbReference>
<evidence type="ECO:0000313" key="13">
    <source>
        <dbReference type="EMBL" id="WIA13323.1"/>
    </source>
</evidence>
<evidence type="ECO:0000259" key="12">
    <source>
        <dbReference type="PROSITE" id="PS51918"/>
    </source>
</evidence>
<accession>A0ABY8U0W8</accession>
<dbReference type="InterPro" id="IPR004383">
    <property type="entry name" value="rRNA_lsu_MTrfase_RlmN/Cfr"/>
</dbReference>
<dbReference type="PROSITE" id="PS51918">
    <property type="entry name" value="RADICAL_SAM"/>
    <property type="match status" value="1"/>
</dbReference>
<evidence type="ECO:0000256" key="7">
    <source>
        <dbReference type="ARBA" id="ARBA00022679"/>
    </source>
</evidence>
<evidence type="ECO:0000256" key="3">
    <source>
        <dbReference type="ARBA" id="ARBA00022485"/>
    </source>
</evidence>
<dbReference type="SFLD" id="SFLDF00275">
    <property type="entry name" value="adenosine_C2_methyltransferase"/>
    <property type="match status" value="1"/>
</dbReference>
<dbReference type="InterPro" id="IPR058240">
    <property type="entry name" value="rSAM_sf"/>
</dbReference>
<dbReference type="Gene3D" id="3.20.20.70">
    <property type="entry name" value="Aldolase class I"/>
    <property type="match status" value="1"/>
</dbReference>
<keyword evidence="9" id="KW-0479">Metal-binding</keyword>
<gene>
    <name evidence="13" type="ORF">OEZ85_006906</name>
</gene>
<dbReference type="PANTHER" id="PTHR30544:SF8">
    <property type="entry name" value="RADICAL SAM SUPERFAMILY PROTEIN"/>
    <property type="match status" value="1"/>
</dbReference>
<dbReference type="InterPro" id="IPR013785">
    <property type="entry name" value="Aldolase_TIM"/>
</dbReference>
<name>A0ABY8U0W8_TETOB</name>
<comment type="subcellular location">
    <subcellularLocation>
        <location evidence="2">Cytoplasm</location>
    </subcellularLocation>
</comment>
<evidence type="ECO:0000256" key="6">
    <source>
        <dbReference type="ARBA" id="ARBA00022603"/>
    </source>
</evidence>
<evidence type="ECO:0000256" key="9">
    <source>
        <dbReference type="ARBA" id="ARBA00022723"/>
    </source>
</evidence>
<protein>
    <recommendedName>
        <fullName evidence="12">Radical SAM core domain-containing protein</fullName>
    </recommendedName>
</protein>